<dbReference type="InParanoid" id="A0A5J5EFV7"/>
<dbReference type="Proteomes" id="UP000326924">
    <property type="component" value="Unassembled WGS sequence"/>
</dbReference>
<protein>
    <submittedName>
        <fullName evidence="2">Uncharacterized protein</fullName>
    </submittedName>
</protein>
<proteinExistence type="predicted"/>
<accession>A0A5J5EFV7</accession>
<gene>
    <name evidence="2" type="ORF">FN846DRAFT_973406</name>
</gene>
<organism evidence="2 3">
    <name type="scientific">Sphaerosporella brunnea</name>
    <dbReference type="NCBI Taxonomy" id="1250544"/>
    <lineage>
        <taxon>Eukaryota</taxon>
        <taxon>Fungi</taxon>
        <taxon>Dikarya</taxon>
        <taxon>Ascomycota</taxon>
        <taxon>Pezizomycotina</taxon>
        <taxon>Pezizomycetes</taxon>
        <taxon>Pezizales</taxon>
        <taxon>Pyronemataceae</taxon>
        <taxon>Sphaerosporella</taxon>
    </lineage>
</organism>
<evidence type="ECO:0000313" key="3">
    <source>
        <dbReference type="Proteomes" id="UP000326924"/>
    </source>
</evidence>
<reference evidence="2 3" key="1">
    <citation type="submission" date="2019-09" db="EMBL/GenBank/DDBJ databases">
        <title>Draft genome of the ectomycorrhizal ascomycete Sphaerosporella brunnea.</title>
        <authorList>
            <consortium name="DOE Joint Genome Institute"/>
            <person name="Benucci G.M."/>
            <person name="Marozzi G."/>
            <person name="Antonielli L."/>
            <person name="Sanchez S."/>
            <person name="Marco P."/>
            <person name="Wang X."/>
            <person name="Falini L.B."/>
            <person name="Barry K."/>
            <person name="Haridas S."/>
            <person name="Lipzen A."/>
            <person name="Labutti K."/>
            <person name="Grigoriev I.V."/>
            <person name="Murat C."/>
            <person name="Martin F."/>
            <person name="Albertini E."/>
            <person name="Donnini D."/>
            <person name="Bonito G."/>
        </authorList>
    </citation>
    <scope>NUCLEOTIDE SEQUENCE [LARGE SCALE GENOMIC DNA]</scope>
    <source>
        <strain evidence="2 3">Sb_GMNB300</strain>
    </source>
</reference>
<dbReference type="EMBL" id="VXIS01000328">
    <property type="protein sequence ID" value="KAA8894582.1"/>
    <property type="molecule type" value="Genomic_DNA"/>
</dbReference>
<comment type="caution">
    <text evidence="2">The sequence shown here is derived from an EMBL/GenBank/DDBJ whole genome shotgun (WGS) entry which is preliminary data.</text>
</comment>
<sequence>MEINPSQRGWKNRWRSMSDAPSSTPPTPPIQLVAAFAFNLALLRTLTFSRRKNFLFHISPKRTTPCFCIPFTSPALTLEKGSVFCDFGCGSTTSTADSKSRSRNRLHCTSMLQTPTISSTTALPSAKDGSSAGFPAVGFRRSSSTGLIANIAVMISRAFCVAPNACALAFRASSTAAATSSSVPPAVEAFSAANSAASVALTDITFLVTVRSIRAMNASSRDSIRRATGYAPYKQKIANAVGFAARRLYSVRGEGSEMSERMISQRTSRLRSMDVVP</sequence>
<evidence type="ECO:0000256" key="1">
    <source>
        <dbReference type="SAM" id="MobiDB-lite"/>
    </source>
</evidence>
<feature type="region of interest" description="Disordered" evidence="1">
    <location>
        <begin position="1"/>
        <end position="26"/>
    </location>
</feature>
<keyword evidence="3" id="KW-1185">Reference proteome</keyword>
<name>A0A5J5EFV7_9PEZI</name>
<dbReference type="AlphaFoldDB" id="A0A5J5EFV7"/>
<evidence type="ECO:0000313" key="2">
    <source>
        <dbReference type="EMBL" id="KAA8894582.1"/>
    </source>
</evidence>